<dbReference type="EMBL" id="OU900096">
    <property type="protein sequence ID" value="CAG9860674.1"/>
    <property type="molecule type" value="Genomic_DNA"/>
</dbReference>
<proteinExistence type="predicted"/>
<evidence type="ECO:0000256" key="1">
    <source>
        <dbReference type="SAM" id="MobiDB-lite"/>
    </source>
</evidence>
<reference evidence="2" key="1">
    <citation type="submission" date="2022-01" db="EMBL/GenBank/DDBJ databases">
        <authorList>
            <person name="King R."/>
        </authorList>
    </citation>
    <scope>NUCLEOTIDE SEQUENCE</scope>
</reference>
<feature type="compositionally biased region" description="Low complexity" evidence="1">
    <location>
        <begin position="140"/>
        <end position="156"/>
    </location>
</feature>
<feature type="region of interest" description="Disordered" evidence="1">
    <location>
        <begin position="1"/>
        <end position="27"/>
    </location>
</feature>
<evidence type="ECO:0000313" key="3">
    <source>
        <dbReference type="Proteomes" id="UP001153712"/>
    </source>
</evidence>
<gene>
    <name evidence="2" type="ORF">PHYEVI_LOCUS7023</name>
</gene>
<feature type="compositionally biased region" description="Basic residues" evidence="1">
    <location>
        <begin position="61"/>
        <end position="73"/>
    </location>
</feature>
<dbReference type="OrthoDB" id="10626387at2759"/>
<accession>A0A9N9TLW3</accession>
<keyword evidence="3" id="KW-1185">Reference proteome</keyword>
<feature type="compositionally biased region" description="Polar residues" evidence="1">
    <location>
        <begin position="10"/>
        <end position="22"/>
    </location>
</feature>
<sequence length="271" mass="31252">MMPYEPNESPEASISTQSSSDQYLDRYPYKKPKIPALTERWIKRIEKAKIKLEWQKDYQKRHDKRIAMSKHPRPCLEWYEPKKKKKPLPPLDCGQPSKPKPPRPPPMEECWQTPKPKKPKPPRVDECGQIIRPRRKPAKKPATGSTSTKSSASTSARKPKRQEWVPPNRGKCYPPAPDPKPKVRYCAKENPCCSKLEGRPPPIIKKVENYPKIPVPPDPPLPDNVYYCKAQLHCDTPDEDFRDVQKGTKTKRICMHGAARYRPPKKGPPNC</sequence>
<organism evidence="2 3">
    <name type="scientific">Phyllotreta striolata</name>
    <name type="common">Striped flea beetle</name>
    <name type="synonym">Crioceris striolata</name>
    <dbReference type="NCBI Taxonomy" id="444603"/>
    <lineage>
        <taxon>Eukaryota</taxon>
        <taxon>Metazoa</taxon>
        <taxon>Ecdysozoa</taxon>
        <taxon>Arthropoda</taxon>
        <taxon>Hexapoda</taxon>
        <taxon>Insecta</taxon>
        <taxon>Pterygota</taxon>
        <taxon>Neoptera</taxon>
        <taxon>Endopterygota</taxon>
        <taxon>Coleoptera</taxon>
        <taxon>Polyphaga</taxon>
        <taxon>Cucujiformia</taxon>
        <taxon>Chrysomeloidea</taxon>
        <taxon>Chrysomelidae</taxon>
        <taxon>Galerucinae</taxon>
        <taxon>Alticini</taxon>
        <taxon>Phyllotreta</taxon>
    </lineage>
</organism>
<protein>
    <submittedName>
        <fullName evidence="2">Uncharacterized protein</fullName>
    </submittedName>
</protein>
<feature type="region of interest" description="Disordered" evidence="1">
    <location>
        <begin position="55"/>
        <end position="176"/>
    </location>
</feature>
<name>A0A9N9TLW3_PHYSR</name>
<feature type="compositionally biased region" description="Pro residues" evidence="1">
    <location>
        <begin position="98"/>
        <end position="107"/>
    </location>
</feature>
<dbReference type="Proteomes" id="UP001153712">
    <property type="component" value="Chromosome 3"/>
</dbReference>
<evidence type="ECO:0000313" key="2">
    <source>
        <dbReference type="EMBL" id="CAG9860674.1"/>
    </source>
</evidence>
<dbReference type="AlphaFoldDB" id="A0A9N9TLW3"/>